<reference evidence="3" key="1">
    <citation type="submission" date="2017-09" db="EMBL/GenBank/DDBJ databases">
        <title>Depth-based differentiation of microbial function through sediment-hosted aquifers and enrichment of novel symbionts in the deep terrestrial subsurface.</title>
        <authorList>
            <person name="Probst A.J."/>
            <person name="Ladd B."/>
            <person name="Jarett J.K."/>
            <person name="Geller-Mcgrath D.E."/>
            <person name="Sieber C.M.K."/>
            <person name="Emerson J.B."/>
            <person name="Anantharaman K."/>
            <person name="Thomas B.C."/>
            <person name="Malmstrom R."/>
            <person name="Stieglmeier M."/>
            <person name="Klingl A."/>
            <person name="Woyke T."/>
            <person name="Ryan C.M."/>
            <person name="Banfield J.F."/>
        </authorList>
    </citation>
    <scope>NUCLEOTIDE SEQUENCE [LARGE SCALE GENOMIC DNA]</scope>
</reference>
<feature type="transmembrane region" description="Helical" evidence="1">
    <location>
        <begin position="56"/>
        <end position="76"/>
    </location>
</feature>
<protein>
    <recommendedName>
        <fullName evidence="4">Hydrogenase</fullName>
    </recommendedName>
</protein>
<feature type="transmembrane region" description="Helical" evidence="1">
    <location>
        <begin position="82"/>
        <end position="104"/>
    </location>
</feature>
<name>A0A2M6WPP0_9BACT</name>
<dbReference type="EMBL" id="PFAQ01000038">
    <property type="protein sequence ID" value="PIT94706.1"/>
    <property type="molecule type" value="Genomic_DNA"/>
</dbReference>
<proteinExistence type="predicted"/>
<keyword evidence="1" id="KW-0812">Transmembrane</keyword>
<sequence>MNTLFLQSLLVSFFLSVVFLHAAKRNFWTIILYGLQSLIIAILFVLSFLETGAITALFMAGIILVVKVILTPLFFIKLIKKYNLKFLVSTYINIPLTFIIITILT</sequence>
<comment type="caution">
    <text evidence="2">The sequence shown here is derived from an EMBL/GenBank/DDBJ whole genome shotgun (WGS) entry which is preliminary data.</text>
</comment>
<feature type="transmembrane region" description="Helical" evidence="1">
    <location>
        <begin position="30"/>
        <end position="49"/>
    </location>
</feature>
<keyword evidence="1" id="KW-1133">Transmembrane helix</keyword>
<keyword evidence="1" id="KW-0472">Membrane</keyword>
<organism evidence="2 3">
    <name type="scientific">Candidatus Falkowbacteria bacterium CG10_big_fil_rev_8_21_14_0_10_39_9</name>
    <dbReference type="NCBI Taxonomy" id="1974566"/>
    <lineage>
        <taxon>Bacteria</taxon>
        <taxon>Candidatus Falkowiibacteriota</taxon>
    </lineage>
</organism>
<evidence type="ECO:0000313" key="3">
    <source>
        <dbReference type="Proteomes" id="UP000228900"/>
    </source>
</evidence>
<feature type="non-terminal residue" evidence="2">
    <location>
        <position position="105"/>
    </location>
</feature>
<dbReference type="Proteomes" id="UP000228900">
    <property type="component" value="Unassembled WGS sequence"/>
</dbReference>
<evidence type="ECO:0008006" key="4">
    <source>
        <dbReference type="Google" id="ProtNLM"/>
    </source>
</evidence>
<evidence type="ECO:0000313" key="2">
    <source>
        <dbReference type="EMBL" id="PIT94706.1"/>
    </source>
</evidence>
<dbReference type="AlphaFoldDB" id="A0A2M6WPP0"/>
<accession>A0A2M6WPP0</accession>
<gene>
    <name evidence="2" type="ORF">COT98_02330</name>
</gene>
<evidence type="ECO:0000256" key="1">
    <source>
        <dbReference type="SAM" id="Phobius"/>
    </source>
</evidence>